<gene>
    <name evidence="3" type="ORF">G5C51_24590</name>
</gene>
<evidence type="ECO:0008006" key="5">
    <source>
        <dbReference type="Google" id="ProtNLM"/>
    </source>
</evidence>
<protein>
    <recommendedName>
        <fullName evidence="5">Lipoprotein</fullName>
    </recommendedName>
</protein>
<organism evidence="3 4">
    <name type="scientific">Streptomyces coryli</name>
    <dbReference type="NCBI Taxonomy" id="1128680"/>
    <lineage>
        <taxon>Bacteria</taxon>
        <taxon>Bacillati</taxon>
        <taxon>Actinomycetota</taxon>
        <taxon>Actinomycetes</taxon>
        <taxon>Kitasatosporales</taxon>
        <taxon>Streptomycetaceae</taxon>
        <taxon>Streptomyces</taxon>
    </lineage>
</organism>
<feature type="signal peptide" evidence="2">
    <location>
        <begin position="1"/>
        <end position="20"/>
    </location>
</feature>
<dbReference type="AlphaFoldDB" id="A0A6G4U4Q3"/>
<keyword evidence="2" id="KW-0732">Signal</keyword>
<dbReference type="Proteomes" id="UP000481583">
    <property type="component" value="Unassembled WGS sequence"/>
</dbReference>
<evidence type="ECO:0000313" key="3">
    <source>
        <dbReference type="EMBL" id="NGN67073.1"/>
    </source>
</evidence>
<feature type="region of interest" description="Disordered" evidence="1">
    <location>
        <begin position="187"/>
        <end position="209"/>
    </location>
</feature>
<dbReference type="PROSITE" id="PS51257">
    <property type="entry name" value="PROKAR_LIPOPROTEIN"/>
    <property type="match status" value="1"/>
</dbReference>
<evidence type="ECO:0000256" key="2">
    <source>
        <dbReference type="SAM" id="SignalP"/>
    </source>
</evidence>
<dbReference type="RefSeq" id="WP_165240375.1">
    <property type="nucleotide sequence ID" value="NZ_JAAKZV010000123.1"/>
</dbReference>
<evidence type="ECO:0000256" key="1">
    <source>
        <dbReference type="SAM" id="MobiDB-lite"/>
    </source>
</evidence>
<feature type="region of interest" description="Disordered" evidence="1">
    <location>
        <begin position="29"/>
        <end position="75"/>
    </location>
</feature>
<accession>A0A6G4U4Q3</accession>
<comment type="caution">
    <text evidence="3">The sequence shown here is derived from an EMBL/GenBank/DDBJ whole genome shotgun (WGS) entry which is preliminary data.</text>
</comment>
<reference evidence="3 4" key="1">
    <citation type="submission" date="2020-02" db="EMBL/GenBank/DDBJ databases">
        <title>Whole-genome analyses of novel actinobacteria.</title>
        <authorList>
            <person name="Sahin N."/>
        </authorList>
    </citation>
    <scope>NUCLEOTIDE SEQUENCE [LARGE SCALE GENOMIC DNA]</scope>
    <source>
        <strain evidence="3 4">A7024</strain>
    </source>
</reference>
<feature type="compositionally biased region" description="Basic and acidic residues" evidence="1">
    <location>
        <begin position="33"/>
        <end position="42"/>
    </location>
</feature>
<dbReference type="EMBL" id="JAAKZV010000123">
    <property type="protein sequence ID" value="NGN67073.1"/>
    <property type="molecule type" value="Genomic_DNA"/>
</dbReference>
<evidence type="ECO:0000313" key="4">
    <source>
        <dbReference type="Proteomes" id="UP000481583"/>
    </source>
</evidence>
<keyword evidence="4" id="KW-1185">Reference proteome</keyword>
<proteinExistence type="predicted"/>
<sequence length="282" mass="28805">MFVRLSAVRRGAVASITLVALTVSVAGCGSDSDGGKGPESGDKASATGQDKASKTPAADDESGQGAGGSKQLSPAELTERIVAKADMVGSLKGYSVMKPGPGDIDLSGGMRASGTECQPLIDVLNDVAPSGADETERRAVTGSKADRLEEGLGSQVALSSYAEEAKAKAAMDELEAAAGTCSDGFEATGEKKEDQQSFTSVDTKPAPKGTDQAIGYAMVGDIADGEEVAEGQSSEMPMLFAFARSGSTIAMFLTYNPFNPKKTAFPEGLIDTQIKKLTAAGE</sequence>
<feature type="chain" id="PRO_5039685178" description="Lipoprotein" evidence="2">
    <location>
        <begin position="21"/>
        <end position="282"/>
    </location>
</feature>
<name>A0A6G4U4Q3_9ACTN</name>